<dbReference type="EMBL" id="MH028956">
    <property type="protein sequence ID" value="AVR55464.1"/>
    <property type="molecule type" value="Genomic_DNA"/>
</dbReference>
<gene>
    <name evidence="2" type="ORF">phiSABS2_19</name>
</gene>
<sequence>MVNYEFRYVVKMTNGKEYEIITNFHGKKDVLKYIDTHDYIDLFDRKIGEMVAVKSEYVMSVLYKDSQKTDSEGNVNWANREDYLKEVTEELLEENKQLKQTLNEKTYYYEWQNTLEDARHFAIKCKDLEKENKQLKEENEELKDKLKD</sequence>
<accession>A0A2R3ZXK8</accession>
<feature type="coiled-coil region" evidence="1">
    <location>
        <begin position="84"/>
        <end position="148"/>
    </location>
</feature>
<keyword evidence="1" id="KW-0175">Coiled coil</keyword>
<dbReference type="Proteomes" id="UP000244603">
    <property type="component" value="Segment"/>
</dbReference>
<evidence type="ECO:0000313" key="3">
    <source>
        <dbReference type="Proteomes" id="UP000244603"/>
    </source>
</evidence>
<reference evidence="2 3" key="1">
    <citation type="submission" date="2018-03" db="EMBL/GenBank/DDBJ databases">
        <title>Isolation,the biological characteristics and genomics of two new strains of lysate Staphylococcus aureus phage.</title>
        <authorList>
            <person name="Jin X."/>
            <person name="Zhang C."/>
            <person name="Wang X."/>
            <person name="Zhong J."/>
        </authorList>
    </citation>
    <scope>NUCLEOTIDE SEQUENCE [LARGE SCALE GENOMIC DNA]</scope>
</reference>
<organism evidence="2 3">
    <name type="scientific">Staphylococcus phage phiSA_BS2</name>
    <dbReference type="NCBI Taxonomy" id="2126724"/>
    <lineage>
        <taxon>Viruses</taxon>
        <taxon>Duplodnaviria</taxon>
        <taxon>Heunggongvirae</taxon>
        <taxon>Uroviricota</taxon>
        <taxon>Caudoviricetes</taxon>
        <taxon>Herelleviridae</taxon>
        <taxon>Twortvirinae</taxon>
        <taxon>Baoshanvirus</taxon>
        <taxon>Baoshanvirus BS2</taxon>
    </lineage>
</organism>
<proteinExistence type="predicted"/>
<protein>
    <submittedName>
        <fullName evidence="2">Uncharacterized protein</fullName>
    </submittedName>
</protein>
<keyword evidence="3" id="KW-1185">Reference proteome</keyword>
<name>A0A2R3ZXK8_9CAUD</name>
<evidence type="ECO:0000256" key="1">
    <source>
        <dbReference type="SAM" id="Coils"/>
    </source>
</evidence>
<evidence type="ECO:0000313" key="2">
    <source>
        <dbReference type="EMBL" id="AVR55464.1"/>
    </source>
</evidence>